<name>A0AAP0KDL9_9MAGN</name>
<dbReference type="AlphaFoldDB" id="A0AAP0KDL9"/>
<protein>
    <submittedName>
        <fullName evidence="1">Uncharacterized protein</fullName>
    </submittedName>
</protein>
<evidence type="ECO:0000313" key="2">
    <source>
        <dbReference type="Proteomes" id="UP001419268"/>
    </source>
</evidence>
<reference evidence="1 2" key="1">
    <citation type="submission" date="2024-01" db="EMBL/GenBank/DDBJ databases">
        <title>Genome assemblies of Stephania.</title>
        <authorList>
            <person name="Yang L."/>
        </authorList>
    </citation>
    <scope>NUCLEOTIDE SEQUENCE [LARGE SCALE GENOMIC DNA]</scope>
    <source>
        <strain evidence="1">JXDWG</strain>
        <tissue evidence="1">Leaf</tissue>
    </source>
</reference>
<proteinExistence type="predicted"/>
<gene>
    <name evidence="1" type="ORF">Scep_008416</name>
</gene>
<accession>A0AAP0KDL9</accession>
<keyword evidence="2" id="KW-1185">Reference proteome</keyword>
<comment type="caution">
    <text evidence="1">The sequence shown here is derived from an EMBL/GenBank/DDBJ whole genome shotgun (WGS) entry which is preliminary data.</text>
</comment>
<organism evidence="1 2">
    <name type="scientific">Stephania cephalantha</name>
    <dbReference type="NCBI Taxonomy" id="152367"/>
    <lineage>
        <taxon>Eukaryota</taxon>
        <taxon>Viridiplantae</taxon>
        <taxon>Streptophyta</taxon>
        <taxon>Embryophyta</taxon>
        <taxon>Tracheophyta</taxon>
        <taxon>Spermatophyta</taxon>
        <taxon>Magnoliopsida</taxon>
        <taxon>Ranunculales</taxon>
        <taxon>Menispermaceae</taxon>
        <taxon>Menispermoideae</taxon>
        <taxon>Cissampelideae</taxon>
        <taxon>Stephania</taxon>
    </lineage>
</organism>
<sequence length="83" mass="8966">MVTNVVSFGCAPTATILLNNSIDFLASLFIATPDMIAFHAPPSFLSMPSKTDNAASMQPHFAYMSTMAVAKIALDPRLYFCFA</sequence>
<dbReference type="Proteomes" id="UP001419268">
    <property type="component" value="Unassembled WGS sequence"/>
</dbReference>
<evidence type="ECO:0000313" key="1">
    <source>
        <dbReference type="EMBL" id="KAK9149659.1"/>
    </source>
</evidence>
<dbReference type="EMBL" id="JBBNAG010000003">
    <property type="protein sequence ID" value="KAK9149659.1"/>
    <property type="molecule type" value="Genomic_DNA"/>
</dbReference>